<organism evidence="2 3">
    <name type="scientific">Arachis hypogaea</name>
    <name type="common">Peanut</name>
    <dbReference type="NCBI Taxonomy" id="3818"/>
    <lineage>
        <taxon>Eukaryota</taxon>
        <taxon>Viridiplantae</taxon>
        <taxon>Streptophyta</taxon>
        <taxon>Embryophyta</taxon>
        <taxon>Tracheophyta</taxon>
        <taxon>Spermatophyta</taxon>
        <taxon>Magnoliopsida</taxon>
        <taxon>eudicotyledons</taxon>
        <taxon>Gunneridae</taxon>
        <taxon>Pentapetalae</taxon>
        <taxon>rosids</taxon>
        <taxon>fabids</taxon>
        <taxon>Fabales</taxon>
        <taxon>Fabaceae</taxon>
        <taxon>Papilionoideae</taxon>
        <taxon>50 kb inversion clade</taxon>
        <taxon>dalbergioids sensu lato</taxon>
        <taxon>Dalbergieae</taxon>
        <taxon>Pterocarpus clade</taxon>
        <taxon>Arachis</taxon>
    </lineage>
</organism>
<evidence type="ECO:0000313" key="2">
    <source>
        <dbReference type="EMBL" id="RYQ90355.1"/>
    </source>
</evidence>
<accession>A0A444XL53</accession>
<reference evidence="2 3" key="1">
    <citation type="submission" date="2019-01" db="EMBL/GenBank/DDBJ databases">
        <title>Sequencing of cultivated peanut Arachis hypogaea provides insights into genome evolution and oil improvement.</title>
        <authorList>
            <person name="Chen X."/>
        </authorList>
    </citation>
    <scope>NUCLEOTIDE SEQUENCE [LARGE SCALE GENOMIC DNA]</scope>
    <source>
        <strain evidence="3">cv. Fuhuasheng</strain>
        <tissue evidence="2">Leaves</tissue>
    </source>
</reference>
<comment type="caution">
    <text evidence="2">The sequence shown here is derived from an EMBL/GenBank/DDBJ whole genome shotgun (WGS) entry which is preliminary data.</text>
</comment>
<gene>
    <name evidence="2" type="ORF">Ahy_B09g096478</name>
</gene>
<dbReference type="AlphaFoldDB" id="A0A444XL53"/>
<sequence>MQATCKVFLDAGSSDAVYQHATMWQIRLISFLFYLDRPERRFLDRCMEARNADVILRQGLTEYFWIDHCGIEMELLARASMEGNIELG</sequence>
<evidence type="ECO:0000259" key="1">
    <source>
        <dbReference type="Pfam" id="PF23310"/>
    </source>
</evidence>
<name>A0A444XL53_ARAHY</name>
<proteinExistence type="predicted"/>
<dbReference type="Proteomes" id="UP000289738">
    <property type="component" value="Chromosome B09"/>
</dbReference>
<protein>
    <recommendedName>
        <fullName evidence="1">At2g35280-like TPR domain-containing protein</fullName>
    </recommendedName>
</protein>
<dbReference type="Pfam" id="PF23310">
    <property type="entry name" value="TPR_27"/>
    <property type="match status" value="1"/>
</dbReference>
<dbReference type="InterPro" id="IPR057136">
    <property type="entry name" value="At2g35280_TPR_dom"/>
</dbReference>
<feature type="domain" description="At2g35280-like TPR" evidence="1">
    <location>
        <begin position="34"/>
        <end position="86"/>
    </location>
</feature>
<keyword evidence="3" id="KW-1185">Reference proteome</keyword>
<dbReference type="EMBL" id="SDMP01000019">
    <property type="protein sequence ID" value="RYQ90355.1"/>
    <property type="molecule type" value="Genomic_DNA"/>
</dbReference>
<evidence type="ECO:0000313" key="3">
    <source>
        <dbReference type="Proteomes" id="UP000289738"/>
    </source>
</evidence>